<gene>
    <name evidence="3" type="ORF">BRAFLDRAFT_87405</name>
</gene>
<feature type="compositionally biased region" description="Polar residues" evidence="1">
    <location>
        <begin position="49"/>
        <end position="59"/>
    </location>
</feature>
<organism>
    <name type="scientific">Branchiostoma floridae</name>
    <name type="common">Florida lancelet</name>
    <name type="synonym">Amphioxus</name>
    <dbReference type="NCBI Taxonomy" id="7739"/>
    <lineage>
        <taxon>Eukaryota</taxon>
        <taxon>Metazoa</taxon>
        <taxon>Chordata</taxon>
        <taxon>Cephalochordata</taxon>
        <taxon>Leptocardii</taxon>
        <taxon>Amphioxiformes</taxon>
        <taxon>Branchiostomatidae</taxon>
        <taxon>Branchiostoma</taxon>
    </lineage>
</organism>
<evidence type="ECO:0000256" key="2">
    <source>
        <dbReference type="SAM" id="Phobius"/>
    </source>
</evidence>
<reference evidence="3" key="1">
    <citation type="journal article" date="2008" name="Nature">
        <title>The amphioxus genome and the evolution of the chordate karyotype.</title>
        <authorList>
            <consortium name="US DOE Joint Genome Institute (JGI-PGF)"/>
            <person name="Putnam N.H."/>
            <person name="Butts T."/>
            <person name="Ferrier D.E.K."/>
            <person name="Furlong R.F."/>
            <person name="Hellsten U."/>
            <person name="Kawashima T."/>
            <person name="Robinson-Rechavi M."/>
            <person name="Shoguchi E."/>
            <person name="Terry A."/>
            <person name="Yu J.-K."/>
            <person name="Benito-Gutierrez E.L."/>
            <person name="Dubchak I."/>
            <person name="Garcia-Fernandez J."/>
            <person name="Gibson-Brown J.J."/>
            <person name="Grigoriev I.V."/>
            <person name="Horton A.C."/>
            <person name="de Jong P.J."/>
            <person name="Jurka J."/>
            <person name="Kapitonov V.V."/>
            <person name="Kohara Y."/>
            <person name="Kuroki Y."/>
            <person name="Lindquist E."/>
            <person name="Lucas S."/>
            <person name="Osoegawa K."/>
            <person name="Pennacchio L.A."/>
            <person name="Salamov A.A."/>
            <person name="Satou Y."/>
            <person name="Sauka-Spengler T."/>
            <person name="Schmutz J."/>
            <person name="Shin-I T."/>
            <person name="Toyoda A."/>
            <person name="Bronner-Fraser M."/>
            <person name="Fujiyama A."/>
            <person name="Holland L.Z."/>
            <person name="Holland P.W.H."/>
            <person name="Satoh N."/>
            <person name="Rokhsar D.S."/>
        </authorList>
    </citation>
    <scope>NUCLEOTIDE SEQUENCE [LARGE SCALE GENOMIC DNA]</scope>
    <source>
        <strain evidence="3">S238N-H82</strain>
        <tissue evidence="3">Testes</tissue>
    </source>
</reference>
<feature type="compositionally biased region" description="Basic and acidic residues" evidence="1">
    <location>
        <begin position="90"/>
        <end position="99"/>
    </location>
</feature>
<evidence type="ECO:0000313" key="3">
    <source>
        <dbReference type="EMBL" id="EEN61931.1"/>
    </source>
</evidence>
<feature type="compositionally biased region" description="Polar residues" evidence="1">
    <location>
        <begin position="27"/>
        <end position="39"/>
    </location>
</feature>
<name>C3YCY0_BRAFL</name>
<feature type="transmembrane region" description="Helical" evidence="2">
    <location>
        <begin position="108"/>
        <end position="131"/>
    </location>
</feature>
<dbReference type="EMBL" id="GG666502">
    <property type="protein sequence ID" value="EEN61931.1"/>
    <property type="molecule type" value="Genomic_DNA"/>
</dbReference>
<proteinExistence type="predicted"/>
<protein>
    <submittedName>
        <fullName evidence="3">Uncharacterized protein</fullName>
    </submittedName>
</protein>
<keyword evidence="2" id="KW-0472">Membrane</keyword>
<accession>C3YCY0</accession>
<feature type="region of interest" description="Disordered" evidence="1">
    <location>
        <begin position="1"/>
        <end position="99"/>
    </location>
</feature>
<feature type="compositionally biased region" description="Basic and acidic residues" evidence="1">
    <location>
        <begin position="64"/>
        <end position="76"/>
    </location>
</feature>
<dbReference type="AlphaFoldDB" id="C3YCY0"/>
<sequence>MHVDGTPLPVPRPPQRSASIRHHDTSNRGQGESKTSSGAQGDARPANLPNLSPPSQESKMGTRPPRDERDFDDMHRVNLHYSTDTSTDSTGKDEKEGHRGAVTRTSCICLATTLALVLALVTAGFTLMVFMHLQQEQEISQLALIVDSLVF</sequence>
<keyword evidence="2" id="KW-0812">Transmembrane</keyword>
<keyword evidence="2" id="KW-1133">Transmembrane helix</keyword>
<evidence type="ECO:0000256" key="1">
    <source>
        <dbReference type="SAM" id="MobiDB-lite"/>
    </source>
</evidence>
<dbReference type="InParanoid" id="C3YCY0"/>